<keyword evidence="3" id="KW-1185">Reference proteome</keyword>
<dbReference type="Proteomes" id="UP000267430">
    <property type="component" value="Unassembled WGS sequence"/>
</dbReference>
<proteinExistence type="predicted"/>
<dbReference type="RefSeq" id="WP_126862824.1">
    <property type="nucleotide sequence ID" value="NZ_JAUSTX010000002.1"/>
</dbReference>
<comment type="caution">
    <text evidence="2">The sequence shown here is derived from an EMBL/GenBank/DDBJ whole genome shotgun (WGS) entry which is preliminary data.</text>
</comment>
<sequence>MRGYFLSIWNFFDPLYYRFTRLTYLHDMHSMDNIFRVRLTCYKGRDVMLSDGTYIKRNDTLVKIHLHNVRLLNELKHINSEIRKGKIIYQSVQRSLPGIELYIRNHKNYHEIKGIIGITSLNKCCERLGFEVIGISHPVYKWLKWATFLPIMFLSAKGPSIKTILKQSPPGYLFMSKDKLSELYKI</sequence>
<feature type="domain" description="YkoP-like" evidence="1">
    <location>
        <begin position="3"/>
        <end position="184"/>
    </location>
</feature>
<organism evidence="2 3">
    <name type="scientific">Peribacillus cavernae</name>
    <dbReference type="NCBI Taxonomy" id="1674310"/>
    <lineage>
        <taxon>Bacteria</taxon>
        <taxon>Bacillati</taxon>
        <taxon>Bacillota</taxon>
        <taxon>Bacilli</taxon>
        <taxon>Bacillales</taxon>
        <taxon>Bacillaceae</taxon>
        <taxon>Peribacillus</taxon>
    </lineage>
</organism>
<dbReference type="EMBL" id="RYZZ01000001">
    <property type="protein sequence ID" value="RUQ32533.1"/>
    <property type="molecule type" value="Genomic_DNA"/>
</dbReference>
<dbReference type="OrthoDB" id="1951946at2"/>
<evidence type="ECO:0000259" key="1">
    <source>
        <dbReference type="Pfam" id="PF22790"/>
    </source>
</evidence>
<dbReference type="AlphaFoldDB" id="A0A3S1BC40"/>
<reference evidence="2 3" key="1">
    <citation type="submission" date="2018-12" db="EMBL/GenBank/DDBJ databases">
        <title>Bacillus chawlae sp. nov., Bacillus glennii sp. nov., and Bacillus saganii sp. nov. Isolated from the Vehicle Assembly Building at Kennedy Space Center where the Viking Spacecraft were Assembled.</title>
        <authorList>
            <person name="Seuylemezian A."/>
            <person name="Vaishampayan P."/>
        </authorList>
    </citation>
    <scope>NUCLEOTIDE SEQUENCE [LARGE SCALE GENOMIC DNA]</scope>
    <source>
        <strain evidence="2 3">L5</strain>
    </source>
</reference>
<dbReference type="Pfam" id="PF22790">
    <property type="entry name" value="YkoP"/>
    <property type="match status" value="1"/>
</dbReference>
<evidence type="ECO:0000313" key="3">
    <source>
        <dbReference type="Proteomes" id="UP000267430"/>
    </source>
</evidence>
<accession>A0A3S1BC40</accession>
<gene>
    <name evidence="2" type="ORF">ELQ35_00050</name>
</gene>
<dbReference type="InterPro" id="IPR054467">
    <property type="entry name" value="YkoP-like_dom"/>
</dbReference>
<protein>
    <recommendedName>
        <fullName evidence="1">YkoP-like domain-containing protein</fullName>
    </recommendedName>
</protein>
<evidence type="ECO:0000313" key="2">
    <source>
        <dbReference type="EMBL" id="RUQ32533.1"/>
    </source>
</evidence>
<name>A0A3S1BC40_9BACI</name>